<keyword evidence="2" id="KW-1185">Reference proteome</keyword>
<evidence type="ECO:0000313" key="1">
    <source>
        <dbReference type="EMBL" id="POS77270.1"/>
    </source>
</evidence>
<name>A0A2P5I454_DIAHE</name>
<accession>A0A2P5I454</accession>
<proteinExistence type="predicted"/>
<sequence length="154" mass="16650">MPSSSSDARCTSEQARISLSGRDFTGWWEPRRGKRNLEALLGKGRAEPSDDTRLLLTDFVLGYEPALWVDFRVGCESKEFQGGLGGQPPHARILDTSNAVPEIDIVGHPAVRLTAPHHGLPSARRAKGSSTLALITMSGQQESTSMMCPCLVCS</sequence>
<evidence type="ECO:0000313" key="2">
    <source>
        <dbReference type="Proteomes" id="UP000094444"/>
    </source>
</evidence>
<comment type="caution">
    <text evidence="1">The sequence shown here is derived from an EMBL/GenBank/DDBJ whole genome shotgun (WGS) entry which is preliminary data.</text>
</comment>
<dbReference type="Proteomes" id="UP000094444">
    <property type="component" value="Unassembled WGS sequence"/>
</dbReference>
<protein>
    <submittedName>
        <fullName evidence="1">Uncharacterized protein</fullName>
    </submittedName>
</protein>
<reference evidence="1" key="1">
    <citation type="submission" date="2017-09" db="EMBL/GenBank/DDBJ databases">
        <title>Polyketide synthases of a Diaporthe helianthi virulent isolate.</title>
        <authorList>
            <person name="Baroncelli R."/>
        </authorList>
    </citation>
    <scope>NUCLEOTIDE SEQUENCE [LARGE SCALE GENOMIC DNA]</scope>
    <source>
        <strain evidence="1">7/96</strain>
    </source>
</reference>
<dbReference type="InParanoid" id="A0A2P5I454"/>
<gene>
    <name evidence="1" type="ORF">DHEL01_v204341</name>
</gene>
<dbReference type="AlphaFoldDB" id="A0A2P5I454"/>
<dbReference type="EMBL" id="MAVT02000285">
    <property type="protein sequence ID" value="POS77270.1"/>
    <property type="molecule type" value="Genomic_DNA"/>
</dbReference>
<organism evidence="1 2">
    <name type="scientific">Diaporthe helianthi</name>
    <dbReference type="NCBI Taxonomy" id="158607"/>
    <lineage>
        <taxon>Eukaryota</taxon>
        <taxon>Fungi</taxon>
        <taxon>Dikarya</taxon>
        <taxon>Ascomycota</taxon>
        <taxon>Pezizomycotina</taxon>
        <taxon>Sordariomycetes</taxon>
        <taxon>Sordariomycetidae</taxon>
        <taxon>Diaporthales</taxon>
        <taxon>Diaporthaceae</taxon>
        <taxon>Diaporthe</taxon>
    </lineage>
</organism>